<name>A0ABV2TTR2_9FLAO</name>
<dbReference type="RefSeq" id="WP_354617487.1">
    <property type="nucleotide sequence ID" value="NZ_JBEWYP010000002.1"/>
</dbReference>
<dbReference type="PROSITE" id="PS50902">
    <property type="entry name" value="FLAVODOXIN_LIKE"/>
    <property type="match status" value="1"/>
</dbReference>
<dbReference type="EMBL" id="JBEWYP010000002">
    <property type="protein sequence ID" value="MET7028651.1"/>
    <property type="molecule type" value="Genomic_DNA"/>
</dbReference>
<proteinExistence type="predicted"/>
<dbReference type="Gene3D" id="3.40.50.360">
    <property type="match status" value="1"/>
</dbReference>
<dbReference type="PANTHER" id="PTHR39201:SF1">
    <property type="entry name" value="FLAVODOXIN-LIKE DOMAIN-CONTAINING PROTEIN"/>
    <property type="match status" value="1"/>
</dbReference>
<feature type="domain" description="Flavodoxin-like" evidence="1">
    <location>
        <begin position="36"/>
        <end position="201"/>
    </location>
</feature>
<comment type="caution">
    <text evidence="2">The sequence shown here is derived from an EMBL/GenBank/DDBJ whole genome shotgun (WGS) entry which is preliminary data.</text>
</comment>
<reference evidence="2 3" key="1">
    <citation type="submission" date="2024-07" db="EMBL/GenBank/DDBJ databases">
        <title>The genome sequence of type strain Sediminicola luteus GDMCC 1.2596T.</title>
        <authorList>
            <person name="Liu Y."/>
        </authorList>
    </citation>
    <scope>NUCLEOTIDE SEQUENCE [LARGE SCALE GENOMIC DNA]</scope>
    <source>
        <strain evidence="2 3">GDMCC 1.2596</strain>
    </source>
</reference>
<keyword evidence="3" id="KW-1185">Reference proteome</keyword>
<sequence>MKFAFCTFCLFVFLGLANMEEEEFGAIGNFQSSERTLILYLSRTNNTKTVAEMIQKEVGGDLVAVELKNPYPENYDAIVKQVAEENANGFLPTLKTKLDMVQYDTIFFGFPTWGMQLPPPMKSFLNENDLKGKTIIPFNTNAGYGLGSSLRTLKELSPNSIILDELSVKGGVERDGILFVIMGKREIEVREAVQKWLKRILVVKD</sequence>
<dbReference type="Pfam" id="PF12682">
    <property type="entry name" value="Flavodoxin_4"/>
    <property type="match status" value="1"/>
</dbReference>
<organism evidence="2 3">
    <name type="scientific">Sediminicola luteus</name>
    <dbReference type="NCBI Taxonomy" id="319238"/>
    <lineage>
        <taxon>Bacteria</taxon>
        <taxon>Pseudomonadati</taxon>
        <taxon>Bacteroidota</taxon>
        <taxon>Flavobacteriia</taxon>
        <taxon>Flavobacteriales</taxon>
        <taxon>Flavobacteriaceae</taxon>
        <taxon>Sediminicola</taxon>
    </lineage>
</organism>
<protein>
    <submittedName>
        <fullName evidence="2">Flavodoxin</fullName>
    </submittedName>
</protein>
<evidence type="ECO:0000259" key="1">
    <source>
        <dbReference type="PROSITE" id="PS50902"/>
    </source>
</evidence>
<dbReference type="Proteomes" id="UP001549773">
    <property type="component" value="Unassembled WGS sequence"/>
</dbReference>
<evidence type="ECO:0000313" key="3">
    <source>
        <dbReference type="Proteomes" id="UP001549773"/>
    </source>
</evidence>
<evidence type="ECO:0000313" key="2">
    <source>
        <dbReference type="EMBL" id="MET7028651.1"/>
    </source>
</evidence>
<dbReference type="PANTHER" id="PTHR39201">
    <property type="entry name" value="EXPORTED PROTEIN-RELATED"/>
    <property type="match status" value="1"/>
</dbReference>
<accession>A0ABV2TTR2</accession>
<gene>
    <name evidence="2" type="ORF">ABXZ32_04550</name>
</gene>
<dbReference type="SUPFAM" id="SSF52218">
    <property type="entry name" value="Flavoproteins"/>
    <property type="match status" value="1"/>
</dbReference>
<dbReference type="InterPro" id="IPR029039">
    <property type="entry name" value="Flavoprotein-like_sf"/>
</dbReference>
<dbReference type="InterPro" id="IPR008254">
    <property type="entry name" value="Flavodoxin/NO_synth"/>
</dbReference>